<sequence length="289" mass="30547">MSALVHLREVQPQEAAALDAFLAQHPETSMFLRGNLAAHGIGNRDHQHGTTYWINAAGPIEGVIGCSNGGYLMCQAPRADDAFWRAAADVLLGREIGGLTGVPDQVNAWIAALGFSDDAFQVKETEPLYRLKLDQVITPEMAGVQLRAPQMSDHAILVEWFAGYAQDTGFMPSGGTSSDEAATRFIAHEAARVLVQGETLVGMASLNAFVGETVQVGGVYVPPHHRGQGFSGAVVAALLAGLQGQGITTAVLFAASAIAARGYERIGFKHIGSYELAILKSPVLIKRGA</sequence>
<dbReference type="GO" id="GO:0016747">
    <property type="term" value="F:acyltransferase activity, transferring groups other than amino-acyl groups"/>
    <property type="evidence" value="ECO:0007669"/>
    <property type="project" value="InterPro"/>
</dbReference>
<dbReference type="SUPFAM" id="SSF55729">
    <property type="entry name" value="Acyl-CoA N-acyltransferases (Nat)"/>
    <property type="match status" value="1"/>
</dbReference>
<evidence type="ECO:0000313" key="3">
    <source>
        <dbReference type="Proteomes" id="UP000530268"/>
    </source>
</evidence>
<dbReference type="Gene3D" id="3.40.630.30">
    <property type="match status" value="1"/>
</dbReference>
<gene>
    <name evidence="2" type="ORF">GGR95_000806</name>
</gene>
<evidence type="ECO:0000259" key="1">
    <source>
        <dbReference type="PROSITE" id="PS51186"/>
    </source>
</evidence>
<organism evidence="2 3">
    <name type="scientific">Sulfitobacter undariae</name>
    <dbReference type="NCBI Taxonomy" id="1563671"/>
    <lineage>
        <taxon>Bacteria</taxon>
        <taxon>Pseudomonadati</taxon>
        <taxon>Pseudomonadota</taxon>
        <taxon>Alphaproteobacteria</taxon>
        <taxon>Rhodobacterales</taxon>
        <taxon>Roseobacteraceae</taxon>
        <taxon>Sulfitobacter</taxon>
    </lineage>
</organism>
<evidence type="ECO:0000313" key="2">
    <source>
        <dbReference type="EMBL" id="MBB3993178.1"/>
    </source>
</evidence>
<comment type="caution">
    <text evidence="2">The sequence shown here is derived from an EMBL/GenBank/DDBJ whole genome shotgun (WGS) entry which is preliminary data.</text>
</comment>
<name>A0A7W6E7I4_9RHOB</name>
<dbReference type="AlphaFoldDB" id="A0A7W6E7I4"/>
<feature type="domain" description="N-acetyltransferase" evidence="1">
    <location>
        <begin position="144"/>
        <end position="289"/>
    </location>
</feature>
<accession>A0A7W6E7I4</accession>
<keyword evidence="3" id="KW-1185">Reference proteome</keyword>
<dbReference type="PROSITE" id="PS51186">
    <property type="entry name" value="GNAT"/>
    <property type="match status" value="1"/>
</dbReference>
<reference evidence="2 3" key="1">
    <citation type="submission" date="2020-08" db="EMBL/GenBank/DDBJ databases">
        <title>Genomic Encyclopedia of Type Strains, Phase IV (KMG-IV): sequencing the most valuable type-strain genomes for metagenomic binning, comparative biology and taxonomic classification.</title>
        <authorList>
            <person name="Goeker M."/>
        </authorList>
    </citation>
    <scope>NUCLEOTIDE SEQUENCE [LARGE SCALE GENOMIC DNA]</scope>
    <source>
        <strain evidence="2 3">DSM 102234</strain>
    </source>
</reference>
<dbReference type="Proteomes" id="UP000530268">
    <property type="component" value="Unassembled WGS sequence"/>
</dbReference>
<dbReference type="InterPro" id="IPR000182">
    <property type="entry name" value="GNAT_dom"/>
</dbReference>
<protein>
    <submittedName>
        <fullName evidence="2">GNAT superfamily N-acetyltransferase</fullName>
    </submittedName>
</protein>
<dbReference type="Pfam" id="PF00583">
    <property type="entry name" value="Acetyltransf_1"/>
    <property type="match status" value="1"/>
</dbReference>
<dbReference type="InterPro" id="IPR016181">
    <property type="entry name" value="Acyl_CoA_acyltransferase"/>
</dbReference>
<dbReference type="RefSeq" id="WP_184563033.1">
    <property type="nucleotide sequence ID" value="NZ_JACIEI010000002.1"/>
</dbReference>
<proteinExistence type="predicted"/>
<keyword evidence="2" id="KW-0808">Transferase</keyword>
<dbReference type="EMBL" id="JACIEI010000002">
    <property type="protein sequence ID" value="MBB3993178.1"/>
    <property type="molecule type" value="Genomic_DNA"/>
</dbReference>
<dbReference type="CDD" id="cd04301">
    <property type="entry name" value="NAT_SF"/>
    <property type="match status" value="1"/>
</dbReference>